<name>A0A5B7FKB8_PORTR</name>
<reference evidence="1 2" key="1">
    <citation type="submission" date="2019-05" db="EMBL/GenBank/DDBJ databases">
        <title>Another draft genome of Portunus trituberculatus and its Hox gene families provides insights of decapod evolution.</title>
        <authorList>
            <person name="Jeong J.-H."/>
            <person name="Song I."/>
            <person name="Kim S."/>
            <person name="Choi T."/>
            <person name="Kim D."/>
            <person name="Ryu S."/>
            <person name="Kim W."/>
        </authorList>
    </citation>
    <scope>NUCLEOTIDE SEQUENCE [LARGE SCALE GENOMIC DNA]</scope>
    <source>
        <tissue evidence="1">Muscle</tissue>
    </source>
</reference>
<dbReference type="AlphaFoldDB" id="A0A5B7FKB8"/>
<evidence type="ECO:0000313" key="2">
    <source>
        <dbReference type="Proteomes" id="UP000324222"/>
    </source>
</evidence>
<protein>
    <submittedName>
        <fullName evidence="1">Uncharacterized protein</fullName>
    </submittedName>
</protein>
<organism evidence="1 2">
    <name type="scientific">Portunus trituberculatus</name>
    <name type="common">Swimming crab</name>
    <name type="synonym">Neptunus trituberculatus</name>
    <dbReference type="NCBI Taxonomy" id="210409"/>
    <lineage>
        <taxon>Eukaryota</taxon>
        <taxon>Metazoa</taxon>
        <taxon>Ecdysozoa</taxon>
        <taxon>Arthropoda</taxon>
        <taxon>Crustacea</taxon>
        <taxon>Multicrustacea</taxon>
        <taxon>Malacostraca</taxon>
        <taxon>Eumalacostraca</taxon>
        <taxon>Eucarida</taxon>
        <taxon>Decapoda</taxon>
        <taxon>Pleocyemata</taxon>
        <taxon>Brachyura</taxon>
        <taxon>Eubrachyura</taxon>
        <taxon>Portunoidea</taxon>
        <taxon>Portunidae</taxon>
        <taxon>Portuninae</taxon>
        <taxon>Portunus</taxon>
    </lineage>
</organism>
<accession>A0A5B7FKB8</accession>
<proteinExistence type="predicted"/>
<gene>
    <name evidence="1" type="ORF">E2C01_038514</name>
</gene>
<comment type="caution">
    <text evidence="1">The sequence shown here is derived from an EMBL/GenBank/DDBJ whole genome shotgun (WGS) entry which is preliminary data.</text>
</comment>
<sequence>MKAVGGGGGGGGGGSWYILDWFTGLLVYRSASPHGPLLPEEASCKCLAPFREAVWLPDILIIKFSVARGKL</sequence>
<keyword evidence="2" id="KW-1185">Reference proteome</keyword>
<evidence type="ECO:0000313" key="1">
    <source>
        <dbReference type="EMBL" id="MPC44834.1"/>
    </source>
</evidence>
<dbReference type="EMBL" id="VSRR010006460">
    <property type="protein sequence ID" value="MPC44834.1"/>
    <property type="molecule type" value="Genomic_DNA"/>
</dbReference>
<dbReference type="Proteomes" id="UP000324222">
    <property type="component" value="Unassembled WGS sequence"/>
</dbReference>